<organism evidence="1 2">
    <name type="scientific">Araneus ventricosus</name>
    <name type="common">Orbweaver spider</name>
    <name type="synonym">Epeira ventricosa</name>
    <dbReference type="NCBI Taxonomy" id="182803"/>
    <lineage>
        <taxon>Eukaryota</taxon>
        <taxon>Metazoa</taxon>
        <taxon>Ecdysozoa</taxon>
        <taxon>Arthropoda</taxon>
        <taxon>Chelicerata</taxon>
        <taxon>Arachnida</taxon>
        <taxon>Araneae</taxon>
        <taxon>Araneomorphae</taxon>
        <taxon>Entelegynae</taxon>
        <taxon>Araneoidea</taxon>
        <taxon>Araneidae</taxon>
        <taxon>Araneus</taxon>
    </lineage>
</organism>
<accession>A0A4Y2U3L3</accession>
<evidence type="ECO:0000313" key="2">
    <source>
        <dbReference type="Proteomes" id="UP000499080"/>
    </source>
</evidence>
<proteinExistence type="predicted"/>
<name>A0A4Y2U3L3_ARAVE</name>
<evidence type="ECO:0000313" key="1">
    <source>
        <dbReference type="EMBL" id="GBO06240.1"/>
    </source>
</evidence>
<comment type="caution">
    <text evidence="1">The sequence shown here is derived from an EMBL/GenBank/DDBJ whole genome shotgun (WGS) entry which is preliminary data.</text>
</comment>
<protein>
    <submittedName>
        <fullName evidence="1">Uncharacterized protein</fullName>
    </submittedName>
</protein>
<gene>
    <name evidence="1" type="ORF">AVEN_241796_1</name>
</gene>
<sequence>MIPCDVTDCRGSYKRTDLGHRGQKNSHADPLVSLRGKKAQGSKLVSIENPPWLTPNLISWVQRPPVGVVWKLGDSGVGPRVVLVI</sequence>
<dbReference type="AlphaFoldDB" id="A0A4Y2U3L3"/>
<reference evidence="1 2" key="1">
    <citation type="journal article" date="2019" name="Sci. Rep.">
        <title>Orb-weaving spider Araneus ventricosus genome elucidates the spidroin gene catalogue.</title>
        <authorList>
            <person name="Kono N."/>
            <person name="Nakamura H."/>
            <person name="Ohtoshi R."/>
            <person name="Moran D.A.P."/>
            <person name="Shinohara A."/>
            <person name="Yoshida Y."/>
            <person name="Fujiwara M."/>
            <person name="Mori M."/>
            <person name="Tomita M."/>
            <person name="Arakawa K."/>
        </authorList>
    </citation>
    <scope>NUCLEOTIDE SEQUENCE [LARGE SCALE GENOMIC DNA]</scope>
</reference>
<keyword evidence="2" id="KW-1185">Reference proteome</keyword>
<dbReference type="Proteomes" id="UP000499080">
    <property type="component" value="Unassembled WGS sequence"/>
</dbReference>
<dbReference type="EMBL" id="BGPR01032649">
    <property type="protein sequence ID" value="GBO06240.1"/>
    <property type="molecule type" value="Genomic_DNA"/>
</dbReference>